<keyword evidence="5" id="KW-0808">Transferase</keyword>
<feature type="domain" description="Bacterial sugar transferase" evidence="4">
    <location>
        <begin position="26"/>
        <end position="228"/>
    </location>
</feature>
<sequence>MLIFPVTRSSKASDSSEPPGSSSHLKRAIDVSGAALGLLAMIPVFAIIGLSIYLDSPGPIFFKQERVGINRRRGRGIPPEKERRSLDRFGRPIHVYKFRSMVVDAERNTGPVWAANQDNRVTRVGRFLRRTRLDEFPQFWNVLRGEMSLVGPRPERFFFVQRLKEAIPEYDQRCNIMPGVTGLAQVRCGYDSSVESANRKLQYDLHYVRNRSLSLDFKILAQTVNVIVRGDGAR</sequence>
<comment type="similarity">
    <text evidence="1">Belongs to the bacterial sugar transferase family.</text>
</comment>
<reference evidence="5 6" key="1">
    <citation type="journal article" date="2019" name="Nat. Microbiol.">
        <title>Mediterranean grassland soil C-N compound turnover is dependent on rainfall and depth, and is mediated by genomically divergent microorganisms.</title>
        <authorList>
            <person name="Diamond S."/>
            <person name="Andeer P.F."/>
            <person name="Li Z."/>
            <person name="Crits-Christoph A."/>
            <person name="Burstein D."/>
            <person name="Anantharaman K."/>
            <person name="Lane K.R."/>
            <person name="Thomas B.C."/>
            <person name="Pan C."/>
            <person name="Northen T.R."/>
            <person name="Banfield J.F."/>
        </authorList>
    </citation>
    <scope>NUCLEOTIDE SEQUENCE [LARGE SCALE GENOMIC DNA]</scope>
    <source>
        <strain evidence="5">WS_7</strain>
    </source>
</reference>
<evidence type="ECO:0000256" key="1">
    <source>
        <dbReference type="ARBA" id="ARBA00006464"/>
    </source>
</evidence>
<keyword evidence="3" id="KW-0812">Transmembrane</keyword>
<evidence type="ECO:0000313" key="5">
    <source>
        <dbReference type="EMBL" id="TMQ65550.1"/>
    </source>
</evidence>
<organism evidence="5 6">
    <name type="scientific">Eiseniibacteriota bacterium</name>
    <dbReference type="NCBI Taxonomy" id="2212470"/>
    <lineage>
        <taxon>Bacteria</taxon>
        <taxon>Candidatus Eiseniibacteriota</taxon>
    </lineage>
</organism>
<dbReference type="PANTHER" id="PTHR30576">
    <property type="entry name" value="COLANIC BIOSYNTHESIS UDP-GLUCOSE LIPID CARRIER TRANSFERASE"/>
    <property type="match status" value="1"/>
</dbReference>
<evidence type="ECO:0000256" key="2">
    <source>
        <dbReference type="SAM" id="MobiDB-lite"/>
    </source>
</evidence>
<dbReference type="Pfam" id="PF02397">
    <property type="entry name" value="Bac_transf"/>
    <property type="match status" value="1"/>
</dbReference>
<dbReference type="AlphaFoldDB" id="A0A538TPM1"/>
<feature type="transmembrane region" description="Helical" evidence="3">
    <location>
        <begin position="31"/>
        <end position="54"/>
    </location>
</feature>
<keyword evidence="3" id="KW-0472">Membrane</keyword>
<evidence type="ECO:0000256" key="3">
    <source>
        <dbReference type="SAM" id="Phobius"/>
    </source>
</evidence>
<name>A0A538TPM1_UNCEI</name>
<keyword evidence="3" id="KW-1133">Transmembrane helix</keyword>
<dbReference type="InterPro" id="IPR003362">
    <property type="entry name" value="Bact_transf"/>
</dbReference>
<dbReference type="PANTHER" id="PTHR30576:SF0">
    <property type="entry name" value="UNDECAPRENYL-PHOSPHATE N-ACETYLGALACTOSAMINYL 1-PHOSPHATE TRANSFERASE-RELATED"/>
    <property type="match status" value="1"/>
</dbReference>
<evidence type="ECO:0000313" key="6">
    <source>
        <dbReference type="Proteomes" id="UP000317366"/>
    </source>
</evidence>
<accession>A0A538TPM1</accession>
<proteinExistence type="inferred from homology"/>
<dbReference type="GO" id="GO:0016780">
    <property type="term" value="F:phosphotransferase activity, for other substituted phosphate groups"/>
    <property type="evidence" value="ECO:0007669"/>
    <property type="project" value="TreeGrafter"/>
</dbReference>
<gene>
    <name evidence="5" type="ORF">E6K77_02655</name>
</gene>
<feature type="region of interest" description="Disordered" evidence="2">
    <location>
        <begin position="1"/>
        <end position="25"/>
    </location>
</feature>
<dbReference type="EMBL" id="VBOX01000018">
    <property type="protein sequence ID" value="TMQ65550.1"/>
    <property type="molecule type" value="Genomic_DNA"/>
</dbReference>
<evidence type="ECO:0000259" key="4">
    <source>
        <dbReference type="Pfam" id="PF02397"/>
    </source>
</evidence>
<feature type="compositionally biased region" description="Low complexity" evidence="2">
    <location>
        <begin position="9"/>
        <end position="23"/>
    </location>
</feature>
<dbReference type="Proteomes" id="UP000317366">
    <property type="component" value="Unassembled WGS sequence"/>
</dbReference>
<comment type="caution">
    <text evidence="5">The sequence shown here is derived from an EMBL/GenBank/DDBJ whole genome shotgun (WGS) entry which is preliminary data.</text>
</comment>
<protein>
    <submittedName>
        <fullName evidence="5">Sugar transferase</fullName>
    </submittedName>
</protein>